<name>A0A286RDC7_9BACT</name>
<dbReference type="AlphaFoldDB" id="A0A286RDC7"/>
<organism evidence="1 2">
    <name type="scientific">Thermogutta terrifontis</name>
    <dbReference type="NCBI Taxonomy" id="1331910"/>
    <lineage>
        <taxon>Bacteria</taxon>
        <taxon>Pseudomonadati</taxon>
        <taxon>Planctomycetota</taxon>
        <taxon>Planctomycetia</taxon>
        <taxon>Pirellulales</taxon>
        <taxon>Thermoguttaceae</taxon>
        <taxon>Thermogutta</taxon>
    </lineage>
</organism>
<evidence type="ECO:0000313" key="2">
    <source>
        <dbReference type="Proteomes" id="UP000215086"/>
    </source>
</evidence>
<sequence length="42" mass="4568">MSLGSQSTFGSATTRWLLYVSVDMPMLPQTRQGLLRTVPAGI</sequence>
<reference evidence="1 2" key="1">
    <citation type="journal article" name="Front. Microbiol.">
        <title>Sugar Metabolism of the First Thermophilic Planctomycete Thermogutta terrifontis: Comparative Genomic and Transcriptomic Approaches.</title>
        <authorList>
            <person name="Elcheninov A.G."/>
            <person name="Menzel P."/>
            <person name="Gudbergsdottir S.R."/>
            <person name="Slesarev A.I."/>
            <person name="Kadnikov V.V."/>
            <person name="Krogh A."/>
            <person name="Bonch-Osmolovskaya E.A."/>
            <person name="Peng X."/>
            <person name="Kublanov I.V."/>
        </authorList>
    </citation>
    <scope>NUCLEOTIDE SEQUENCE [LARGE SCALE GENOMIC DNA]</scope>
    <source>
        <strain evidence="1 2">R1</strain>
    </source>
</reference>
<dbReference type="KEGG" id="ttf:THTE_1364"/>
<gene>
    <name evidence="1" type="ORF">THTE_1364</name>
</gene>
<evidence type="ECO:0000313" key="1">
    <source>
        <dbReference type="EMBL" id="ASV73966.1"/>
    </source>
</evidence>
<accession>A0A286RDC7</accession>
<keyword evidence="2" id="KW-1185">Reference proteome</keyword>
<proteinExistence type="predicted"/>
<dbReference type="EMBL" id="CP018477">
    <property type="protein sequence ID" value="ASV73966.1"/>
    <property type="molecule type" value="Genomic_DNA"/>
</dbReference>
<dbReference type="Proteomes" id="UP000215086">
    <property type="component" value="Chromosome"/>
</dbReference>
<protein>
    <submittedName>
        <fullName evidence="1">Uncharacterized protein</fullName>
    </submittedName>
</protein>